<dbReference type="SUPFAM" id="SSF48403">
    <property type="entry name" value="Ankyrin repeat"/>
    <property type="match status" value="1"/>
</dbReference>
<dbReference type="Pfam" id="PF12796">
    <property type="entry name" value="Ank_2"/>
    <property type="match status" value="1"/>
</dbReference>
<dbReference type="Proteomes" id="UP000095300">
    <property type="component" value="Unassembled WGS sequence"/>
</dbReference>
<dbReference type="PROSITE" id="PS50297">
    <property type="entry name" value="ANK_REP_REGION"/>
    <property type="match status" value="1"/>
</dbReference>
<keyword evidence="4" id="KW-1185">Reference proteome</keyword>
<proteinExistence type="predicted"/>
<dbReference type="AlphaFoldDB" id="A0A1I8P3T9"/>
<feature type="repeat" description="ANK" evidence="1">
    <location>
        <begin position="349"/>
        <end position="382"/>
    </location>
</feature>
<dbReference type="SMART" id="SM00248">
    <property type="entry name" value="ANK"/>
    <property type="match status" value="3"/>
</dbReference>
<dbReference type="VEuPathDB" id="VectorBase:SCAU004571"/>
<dbReference type="InterPro" id="IPR036770">
    <property type="entry name" value="Ankyrin_rpt-contain_sf"/>
</dbReference>
<dbReference type="PANTHER" id="PTHR24172:SF4">
    <property type="entry name" value="ANK_REP_REGION DOMAIN-CONTAINING PROTEIN"/>
    <property type="match status" value="1"/>
</dbReference>
<evidence type="ECO:0000256" key="1">
    <source>
        <dbReference type="PROSITE-ProRule" id="PRU00023"/>
    </source>
</evidence>
<dbReference type="InterPro" id="IPR049630">
    <property type="entry name" value="DYDC-like_DD"/>
</dbReference>
<feature type="compositionally biased region" description="Polar residues" evidence="2">
    <location>
        <begin position="92"/>
        <end position="106"/>
    </location>
</feature>
<dbReference type="PANTHER" id="PTHR24172">
    <property type="entry name" value="ANK_REP_REGION DOMAIN-CONTAINING PROTEIN"/>
    <property type="match status" value="1"/>
</dbReference>
<reference evidence="3" key="1">
    <citation type="submission" date="2020-05" db="UniProtKB">
        <authorList>
            <consortium name="EnsemblMetazoa"/>
        </authorList>
    </citation>
    <scope>IDENTIFICATION</scope>
    <source>
        <strain evidence="3">USDA</strain>
    </source>
</reference>
<dbReference type="OrthoDB" id="432281at2759"/>
<dbReference type="Gene3D" id="1.20.890.10">
    <property type="entry name" value="cAMP-dependent protein kinase regulatory subunit, dimerization-anchoring domain"/>
    <property type="match status" value="1"/>
</dbReference>
<accession>A0A1I8P3T9</accession>
<dbReference type="EnsemblMetazoa" id="SCAU004571-RI">
    <property type="protein sequence ID" value="SCAU004571-PI"/>
    <property type="gene ID" value="SCAU004571"/>
</dbReference>
<evidence type="ECO:0000313" key="3">
    <source>
        <dbReference type="EnsemblMetazoa" id="SCAU004571-PI"/>
    </source>
</evidence>
<evidence type="ECO:0000313" key="4">
    <source>
        <dbReference type="Proteomes" id="UP000095300"/>
    </source>
</evidence>
<feature type="repeat" description="ANK" evidence="1">
    <location>
        <begin position="162"/>
        <end position="196"/>
    </location>
</feature>
<sequence length="408" mass="46735">MENRQFFNHIIKNIDDIFGEVENHSFQENPIFKTEQGKYLADNLADPLIKALTQVAHKRPQDPLQYLTNYLQNFVATRHTNGRTIVQAAVHSGSSHTNSTALVKSNPTPPTRQIIPTSRMNGHVKRENADDIVADSAQQMDEEYADESDAMLSKRLEERDEHGQSMLHFASARSHRRGGIMQLIEESNADITYRDELYRTARDVALQANQVINAKDIDRYLISLAVVGDVKPFEYFAISGYDHIIDVMYDNDTPIIDVAESKGHSELATYLRGVRPMEELREELHQMIRDHKDDRVKEIVSSEEGKWLIMAKNYYGRTALHIAILKENEDLVEHFVQICPDALKIGDNLERSPLHYAMGTSIVEGLSRILIQNGAKRTNKDLKGRQPSYYFMNKADILRLQEEEDESR</sequence>
<dbReference type="CDD" id="cd22966">
    <property type="entry name" value="DD_DYDC-like"/>
    <property type="match status" value="1"/>
</dbReference>
<keyword evidence="1" id="KW-0040">ANK repeat</keyword>
<gene>
    <name evidence="3" type="primary">106087756</name>
</gene>
<dbReference type="Gene3D" id="1.25.40.20">
    <property type="entry name" value="Ankyrin repeat-containing domain"/>
    <property type="match status" value="2"/>
</dbReference>
<organism evidence="3 4">
    <name type="scientific">Stomoxys calcitrans</name>
    <name type="common">Stable fly</name>
    <name type="synonym">Conops calcitrans</name>
    <dbReference type="NCBI Taxonomy" id="35570"/>
    <lineage>
        <taxon>Eukaryota</taxon>
        <taxon>Metazoa</taxon>
        <taxon>Ecdysozoa</taxon>
        <taxon>Arthropoda</taxon>
        <taxon>Hexapoda</taxon>
        <taxon>Insecta</taxon>
        <taxon>Pterygota</taxon>
        <taxon>Neoptera</taxon>
        <taxon>Endopterygota</taxon>
        <taxon>Diptera</taxon>
        <taxon>Brachycera</taxon>
        <taxon>Muscomorpha</taxon>
        <taxon>Muscoidea</taxon>
        <taxon>Muscidae</taxon>
        <taxon>Stomoxys</taxon>
    </lineage>
</organism>
<feature type="region of interest" description="Disordered" evidence="2">
    <location>
        <begin position="91"/>
        <end position="116"/>
    </location>
</feature>
<evidence type="ECO:0000256" key="2">
    <source>
        <dbReference type="SAM" id="MobiDB-lite"/>
    </source>
</evidence>
<name>A0A1I8P3T9_STOCA</name>
<dbReference type="InterPro" id="IPR007858">
    <property type="entry name" value="Dpy-30_motif"/>
</dbReference>
<dbReference type="Pfam" id="PF05186">
    <property type="entry name" value="Dpy-30"/>
    <property type="match status" value="1"/>
</dbReference>
<dbReference type="InterPro" id="IPR002110">
    <property type="entry name" value="Ankyrin_rpt"/>
</dbReference>
<protein>
    <submittedName>
        <fullName evidence="3">Uncharacterized protein</fullName>
    </submittedName>
</protein>
<dbReference type="PROSITE" id="PS50088">
    <property type="entry name" value="ANK_REPEAT"/>
    <property type="match status" value="2"/>
</dbReference>